<reference evidence="2" key="1">
    <citation type="journal article" date="2012" name="PLoS ONE">
        <title>Gene sets for utilization of primary and secondary nutrition supplies in the distal gut of endangered iberian lynx.</title>
        <authorList>
            <person name="Alcaide M."/>
            <person name="Messina E."/>
            <person name="Richter M."/>
            <person name="Bargiela R."/>
            <person name="Peplies J."/>
            <person name="Huws S.A."/>
            <person name="Newbold C.J."/>
            <person name="Golyshin P.N."/>
            <person name="Simon M.A."/>
            <person name="Lopez G."/>
            <person name="Yakimov M.M."/>
            <person name="Ferrer M."/>
        </authorList>
    </citation>
    <scope>NUCLEOTIDE SEQUENCE</scope>
</reference>
<evidence type="ECO:0000313" key="2">
    <source>
        <dbReference type="EMBL" id="EJW96768.1"/>
    </source>
</evidence>
<dbReference type="Gene3D" id="3.30.420.130">
    <property type="entry name" value="Dinitrogenase iron-molybdenum cofactor biosynthesis domain"/>
    <property type="match status" value="1"/>
</dbReference>
<dbReference type="Pfam" id="PF02579">
    <property type="entry name" value="Nitro_FeMo-Co"/>
    <property type="match status" value="1"/>
</dbReference>
<accession>J9FQK6</accession>
<protein>
    <submittedName>
        <fullName evidence="2">Dinitrogenase iron-molybdenum cofactor biosynthesis protein</fullName>
    </submittedName>
</protein>
<dbReference type="InterPro" id="IPR036105">
    <property type="entry name" value="DiNase_FeMo-co_biosyn_sf"/>
</dbReference>
<proteinExistence type="predicted"/>
<evidence type="ECO:0000259" key="1">
    <source>
        <dbReference type="Pfam" id="PF02579"/>
    </source>
</evidence>
<comment type="caution">
    <text evidence="2">The sequence shown here is derived from an EMBL/GenBank/DDBJ whole genome shotgun (WGS) entry which is preliminary data.</text>
</comment>
<feature type="domain" description="Dinitrogenase iron-molybdenum cofactor biosynthesis" evidence="1">
    <location>
        <begin position="2"/>
        <end position="62"/>
    </location>
</feature>
<feature type="non-terminal residue" evidence="2">
    <location>
        <position position="1"/>
    </location>
</feature>
<dbReference type="EMBL" id="AMCI01005115">
    <property type="protein sequence ID" value="EJW96768.1"/>
    <property type="molecule type" value="Genomic_DNA"/>
</dbReference>
<gene>
    <name evidence="2" type="ORF">EVA_15126</name>
</gene>
<dbReference type="SUPFAM" id="SSF53146">
    <property type="entry name" value="Nitrogenase accessory factor-like"/>
    <property type="match status" value="1"/>
</dbReference>
<sequence>NPAAQAQSGAGLKAAQFVLDCQVDALITPRCGQNSAEVFQEAGVSIYKSEGSMVKENLQAMKEGRLAILDHFHGGYQGIR</sequence>
<dbReference type="AlphaFoldDB" id="J9FQK6"/>
<dbReference type="InterPro" id="IPR003731">
    <property type="entry name" value="Di-Nase_FeMo-co_biosynth"/>
</dbReference>
<name>J9FQK6_9ZZZZ</name>
<organism evidence="2">
    <name type="scientific">gut metagenome</name>
    <dbReference type="NCBI Taxonomy" id="749906"/>
    <lineage>
        <taxon>unclassified sequences</taxon>
        <taxon>metagenomes</taxon>
        <taxon>organismal metagenomes</taxon>
    </lineage>
</organism>